<dbReference type="AlphaFoldDB" id="A0A1H5WFF6"/>
<feature type="transmembrane region" description="Helical" evidence="1">
    <location>
        <begin position="186"/>
        <end position="205"/>
    </location>
</feature>
<name>A0A1H5WFF6_9FIRM</name>
<keyword evidence="1" id="KW-1133">Transmembrane helix</keyword>
<sequence>METIKSYLDAMFANLPNTNEVKKAKAELLEMMEDKYNELKAEGKTDNEAVGTVISEFGNLDELASELGLEKEVEETKEREENTKARFLTKEEVIAYLSSRAKSAWLVAIGVFLCITSVINPILSGTRLENAGVSFMFVFIAVAVALFITSAMKSSKWSYIKDDACKIDMTTTDYVKERKRSFETTNTICTSVGVMCFILSVVPAIVIDDDIISPTLLFLIVGIGVFLIVYVSIINGSYDRILNLNDEKTMSGEHARASSVKYTSKKVEIILETYKTTVVCLYLIISFLTFRWEITWIIFPIAYLINKILKLNFIDEED</sequence>
<dbReference type="RefSeq" id="WP_103953299.1">
    <property type="nucleotide sequence ID" value="NZ_FNUL01000015.1"/>
</dbReference>
<evidence type="ECO:0000313" key="2">
    <source>
        <dbReference type="EMBL" id="SEF98339.1"/>
    </source>
</evidence>
<accession>A0A1H5WFF6</accession>
<feature type="transmembrane region" description="Helical" evidence="1">
    <location>
        <begin position="211"/>
        <end position="233"/>
    </location>
</feature>
<dbReference type="InterPro" id="IPR047928">
    <property type="entry name" value="Perm_prefix_1"/>
</dbReference>
<feature type="transmembrane region" description="Helical" evidence="1">
    <location>
        <begin position="104"/>
        <end position="123"/>
    </location>
</feature>
<keyword evidence="1" id="KW-0812">Transmembrane</keyword>
<feature type="transmembrane region" description="Helical" evidence="1">
    <location>
        <begin position="279"/>
        <end position="305"/>
    </location>
</feature>
<gene>
    <name evidence="2" type="ORF">SAMN05216537_11539</name>
</gene>
<evidence type="ECO:0008006" key="4">
    <source>
        <dbReference type="Google" id="ProtNLM"/>
    </source>
</evidence>
<keyword evidence="1" id="KW-0472">Membrane</keyword>
<proteinExistence type="predicted"/>
<protein>
    <recommendedName>
        <fullName evidence="4">XRE family transcriptional regulator</fullName>
    </recommendedName>
</protein>
<dbReference type="STRING" id="1410661.GCA_000702205_00430"/>
<feature type="transmembrane region" description="Helical" evidence="1">
    <location>
        <begin position="135"/>
        <end position="152"/>
    </location>
</feature>
<dbReference type="NCBIfam" id="NF038403">
    <property type="entry name" value="perm_prefix_1"/>
    <property type="match status" value="1"/>
</dbReference>
<organism evidence="2 3">
    <name type="scientific">Lachnospira multipara</name>
    <dbReference type="NCBI Taxonomy" id="28051"/>
    <lineage>
        <taxon>Bacteria</taxon>
        <taxon>Bacillati</taxon>
        <taxon>Bacillota</taxon>
        <taxon>Clostridia</taxon>
        <taxon>Lachnospirales</taxon>
        <taxon>Lachnospiraceae</taxon>
        <taxon>Lachnospira</taxon>
    </lineage>
</organism>
<evidence type="ECO:0000256" key="1">
    <source>
        <dbReference type="SAM" id="Phobius"/>
    </source>
</evidence>
<keyword evidence="3" id="KW-1185">Reference proteome</keyword>
<dbReference type="EMBL" id="FNUL01000015">
    <property type="protein sequence ID" value="SEF98339.1"/>
    <property type="molecule type" value="Genomic_DNA"/>
</dbReference>
<dbReference type="Proteomes" id="UP000236726">
    <property type="component" value="Unassembled WGS sequence"/>
</dbReference>
<evidence type="ECO:0000313" key="3">
    <source>
        <dbReference type="Proteomes" id="UP000236726"/>
    </source>
</evidence>
<reference evidence="2 3" key="1">
    <citation type="submission" date="2016-10" db="EMBL/GenBank/DDBJ databases">
        <authorList>
            <person name="de Groot N.N."/>
        </authorList>
    </citation>
    <scope>NUCLEOTIDE SEQUENCE [LARGE SCALE GENOMIC DNA]</scope>
    <source>
        <strain evidence="2 3">D15d</strain>
    </source>
</reference>